<dbReference type="STRING" id="937775.Metlim_2159"/>
<reference evidence="2 3" key="1">
    <citation type="submission" date="2011-10" db="EMBL/GenBank/DDBJ databases">
        <title>The Improved High-Quality Draft genome of Methanoplanus limicola DSM 2279.</title>
        <authorList>
            <consortium name="US DOE Joint Genome Institute (JGI-PGF)"/>
            <person name="Lucas S."/>
            <person name="Copeland A."/>
            <person name="Lapidus A."/>
            <person name="Glavina del Rio T."/>
            <person name="Dalin E."/>
            <person name="Tice H."/>
            <person name="Bruce D."/>
            <person name="Goodwin L."/>
            <person name="Pitluck S."/>
            <person name="Peters L."/>
            <person name="Mikhailova N."/>
            <person name="Lu M."/>
            <person name="Kyrpides N."/>
            <person name="Mavromatis K."/>
            <person name="Ivanova N."/>
            <person name="Markowitz V."/>
            <person name="Cheng J.-F."/>
            <person name="Hugenholtz P."/>
            <person name="Woyke T."/>
            <person name="Wu D."/>
            <person name="Wirth R."/>
            <person name="Brambilla E.-M."/>
            <person name="Klenk H.-P."/>
            <person name="Eisen J.A."/>
        </authorList>
    </citation>
    <scope>NUCLEOTIDE SEQUENCE [LARGE SCALE GENOMIC DNA]</scope>
    <source>
        <strain evidence="2 3">DSM 2279</strain>
    </source>
</reference>
<keyword evidence="3" id="KW-1185">Reference proteome</keyword>
<evidence type="ECO:0000256" key="1">
    <source>
        <dbReference type="SAM" id="Phobius"/>
    </source>
</evidence>
<feature type="transmembrane region" description="Helical" evidence="1">
    <location>
        <begin position="104"/>
        <end position="126"/>
    </location>
</feature>
<keyword evidence="1" id="KW-1133">Transmembrane helix</keyword>
<gene>
    <name evidence="2" type="ORF">Metlim_2159</name>
</gene>
<evidence type="ECO:0000313" key="2">
    <source>
        <dbReference type="EMBL" id="EHQ36232.1"/>
    </source>
</evidence>
<dbReference type="EMBL" id="CM001436">
    <property type="protein sequence ID" value="EHQ36232.1"/>
    <property type="molecule type" value="Genomic_DNA"/>
</dbReference>
<organism evidence="2 3">
    <name type="scientific">Methanoplanus limicola DSM 2279</name>
    <dbReference type="NCBI Taxonomy" id="937775"/>
    <lineage>
        <taxon>Archaea</taxon>
        <taxon>Methanobacteriati</taxon>
        <taxon>Methanobacteriota</taxon>
        <taxon>Stenosarchaea group</taxon>
        <taxon>Methanomicrobia</taxon>
        <taxon>Methanomicrobiales</taxon>
        <taxon>Methanomicrobiaceae</taxon>
        <taxon>Methanoplanus</taxon>
    </lineage>
</organism>
<dbReference type="InParanoid" id="H1Z0T9"/>
<dbReference type="AlphaFoldDB" id="H1Z0T9"/>
<dbReference type="HOGENOM" id="CLU_477878_0_0_2"/>
<feature type="transmembrane region" description="Helical" evidence="1">
    <location>
        <begin position="64"/>
        <end position="84"/>
    </location>
</feature>
<protein>
    <recommendedName>
        <fullName evidence="4">DUF2254 domain-containing protein</fullName>
    </recommendedName>
</protein>
<keyword evidence="1" id="KW-0812">Transmembrane</keyword>
<dbReference type="Proteomes" id="UP000005741">
    <property type="component" value="Chromosome"/>
</dbReference>
<dbReference type="Pfam" id="PF10011">
    <property type="entry name" value="DUF2254"/>
    <property type="match status" value="1"/>
</dbReference>
<dbReference type="InterPro" id="IPR018723">
    <property type="entry name" value="DUF2254_membrane"/>
</dbReference>
<keyword evidence="1" id="KW-0472">Membrane</keyword>
<name>H1Z0T9_9EURY</name>
<sequence>MSGFRLLEYIDEKEAENPGEFWTNVYFLVFFVPLVLAAGLYLLLKIFKFPTTLDDDTTRYLLSAFIQSLAAVIAIVVSLTLVAIQFTASEYSSRVIEVFKKNHAMWAIIAGYISGISLFAFILMSISDSEVVYGIKSYAVFYSFFLFIALLVTLIPHIRITLNSMNAEKVIDNLFDDLTSEKLISLQPKDDPFHDLFVIINSSAIKGDMVTFSYGLKRIREKFIEIVNSSEQELDSNSICSGFYDNVKRTSLILFEKREEKFIFEIIINMNNIVRRIDCNNILKFKEDTLNLDESIEINIHNIIAFLGNNAIDHEFESIYSYSINLISGRIAHCLGLYYYKHDDDYIFIMKSKLLSLNKMAYKFMKSGNSQSYDEIVSEIKNINQSFIDNSKEVPNEIINLLVDKWNDLVYRYMKSPECQKGQYYLEPIWELVSYSKISHLNKEEIENILEILKDIGRDAYRKYNLPEITILIKRELFDLGLHFMDKDNSELNDIVVDYLAKLHYLCDGLEEIENDSKNRFAYSSGVYAGEEELENRCGLIITDMINTLERPYSCSDEEAEYIKKRIYIE</sequence>
<accession>H1Z0T9</accession>
<proteinExistence type="predicted"/>
<feature type="transmembrane region" description="Helical" evidence="1">
    <location>
        <begin position="21"/>
        <end position="44"/>
    </location>
</feature>
<feature type="transmembrane region" description="Helical" evidence="1">
    <location>
        <begin position="138"/>
        <end position="155"/>
    </location>
</feature>
<evidence type="ECO:0008006" key="4">
    <source>
        <dbReference type="Google" id="ProtNLM"/>
    </source>
</evidence>
<evidence type="ECO:0000313" key="3">
    <source>
        <dbReference type="Proteomes" id="UP000005741"/>
    </source>
</evidence>